<feature type="transmembrane region" description="Helical" evidence="2">
    <location>
        <begin position="125"/>
        <end position="151"/>
    </location>
</feature>
<feature type="transmembrane region" description="Helical" evidence="2">
    <location>
        <begin position="78"/>
        <end position="105"/>
    </location>
</feature>
<proteinExistence type="predicted"/>
<feature type="region of interest" description="Disordered" evidence="1">
    <location>
        <begin position="162"/>
        <end position="220"/>
    </location>
</feature>
<feature type="transmembrane region" description="Helical" evidence="2">
    <location>
        <begin position="43"/>
        <end position="66"/>
    </location>
</feature>
<sequence length="321" mass="35588">MTERTRPAHVLPVPRWTLIFHIIQAVFAVIVLGLDAYGINYLAYNALIFSLVVALLTIGICAYLLVSQLFLFQIYNMYAILGMHALMLLFWIVDLGLVANLARIWADNPWCFLYYGYDYFCPKSYYGTLVAGSLFAAVELVTFAASLIILVMHMSKHTSNTAATNVEQPPPPQYVGGTENSNAVPMEKYNQTGQPQQYQQPYSAAPTPQPTYAQPVHGQYAQQPQPVTYQPEPVNRTNTVSPVSHVGYGNASELSTPQPTGNYNPNVSELSTPQQTGNYNPNVSELSTTHNTENYHSNVSELSTTHNTGHYNPNVSELSTK</sequence>
<keyword evidence="2" id="KW-0812">Transmembrane</keyword>
<accession>A0A6A6WZU3</accession>
<organism evidence="3 4">
    <name type="scientific">Melanomma pulvis-pyrius CBS 109.77</name>
    <dbReference type="NCBI Taxonomy" id="1314802"/>
    <lineage>
        <taxon>Eukaryota</taxon>
        <taxon>Fungi</taxon>
        <taxon>Dikarya</taxon>
        <taxon>Ascomycota</taxon>
        <taxon>Pezizomycotina</taxon>
        <taxon>Dothideomycetes</taxon>
        <taxon>Pleosporomycetidae</taxon>
        <taxon>Pleosporales</taxon>
        <taxon>Melanommataceae</taxon>
        <taxon>Melanomma</taxon>
    </lineage>
</organism>
<feature type="transmembrane region" description="Helical" evidence="2">
    <location>
        <begin position="16"/>
        <end position="37"/>
    </location>
</feature>
<feature type="region of interest" description="Disordered" evidence="1">
    <location>
        <begin position="302"/>
        <end position="321"/>
    </location>
</feature>
<evidence type="ECO:0008006" key="5">
    <source>
        <dbReference type="Google" id="ProtNLM"/>
    </source>
</evidence>
<evidence type="ECO:0000256" key="2">
    <source>
        <dbReference type="SAM" id="Phobius"/>
    </source>
</evidence>
<keyword evidence="4" id="KW-1185">Reference proteome</keyword>
<dbReference type="AlphaFoldDB" id="A0A6A6WZU3"/>
<dbReference type="PANTHER" id="PTHR37451:SF4">
    <property type="entry name" value="MARVEL DOMAIN-CONTAINING PROTEIN"/>
    <property type="match status" value="1"/>
</dbReference>
<evidence type="ECO:0000313" key="4">
    <source>
        <dbReference type="Proteomes" id="UP000799757"/>
    </source>
</evidence>
<gene>
    <name evidence="3" type="ORF">K505DRAFT_253300</name>
</gene>
<keyword evidence="2" id="KW-1133">Transmembrane helix</keyword>
<name>A0A6A6WZU3_9PLEO</name>
<feature type="compositionally biased region" description="Low complexity" evidence="1">
    <location>
        <begin position="191"/>
        <end position="215"/>
    </location>
</feature>
<keyword evidence="2" id="KW-0472">Membrane</keyword>
<reference evidence="3" key="1">
    <citation type="journal article" date="2020" name="Stud. Mycol.">
        <title>101 Dothideomycetes genomes: a test case for predicting lifestyles and emergence of pathogens.</title>
        <authorList>
            <person name="Haridas S."/>
            <person name="Albert R."/>
            <person name="Binder M."/>
            <person name="Bloem J."/>
            <person name="Labutti K."/>
            <person name="Salamov A."/>
            <person name="Andreopoulos B."/>
            <person name="Baker S."/>
            <person name="Barry K."/>
            <person name="Bills G."/>
            <person name="Bluhm B."/>
            <person name="Cannon C."/>
            <person name="Castanera R."/>
            <person name="Culley D."/>
            <person name="Daum C."/>
            <person name="Ezra D."/>
            <person name="Gonzalez J."/>
            <person name="Henrissat B."/>
            <person name="Kuo A."/>
            <person name="Liang C."/>
            <person name="Lipzen A."/>
            <person name="Lutzoni F."/>
            <person name="Magnuson J."/>
            <person name="Mondo S."/>
            <person name="Nolan M."/>
            <person name="Ohm R."/>
            <person name="Pangilinan J."/>
            <person name="Park H.-J."/>
            <person name="Ramirez L."/>
            <person name="Alfaro M."/>
            <person name="Sun H."/>
            <person name="Tritt A."/>
            <person name="Yoshinaga Y."/>
            <person name="Zwiers L.-H."/>
            <person name="Turgeon B."/>
            <person name="Goodwin S."/>
            <person name="Spatafora J."/>
            <person name="Crous P."/>
            <person name="Grigoriev I."/>
        </authorList>
    </citation>
    <scope>NUCLEOTIDE SEQUENCE</scope>
    <source>
        <strain evidence="3">CBS 109.77</strain>
    </source>
</reference>
<dbReference type="OrthoDB" id="5325022at2759"/>
<evidence type="ECO:0000256" key="1">
    <source>
        <dbReference type="SAM" id="MobiDB-lite"/>
    </source>
</evidence>
<dbReference type="EMBL" id="MU002135">
    <property type="protein sequence ID" value="KAF2789465.1"/>
    <property type="molecule type" value="Genomic_DNA"/>
</dbReference>
<protein>
    <recommendedName>
        <fullName evidence="5">MARVEL domain-containing protein</fullName>
    </recommendedName>
</protein>
<evidence type="ECO:0000313" key="3">
    <source>
        <dbReference type="EMBL" id="KAF2789465.1"/>
    </source>
</evidence>
<dbReference type="PANTHER" id="PTHR37451">
    <property type="entry name" value="MARVEL DOMAIN"/>
    <property type="match status" value="1"/>
</dbReference>
<dbReference type="Proteomes" id="UP000799757">
    <property type="component" value="Unassembled WGS sequence"/>
</dbReference>